<accession>A0ABW9MI50</accession>
<gene>
    <name evidence="1" type="ORF">ACI6Q5_05455</name>
</gene>
<comment type="caution">
    <text evidence="1">The sequence shown here is derived from an EMBL/GenBank/DDBJ whole genome shotgun (WGS) entry which is preliminary data.</text>
</comment>
<protein>
    <recommendedName>
        <fullName evidence="3">HK97 gp10 family phage protein</fullName>
    </recommendedName>
</protein>
<evidence type="ECO:0000313" key="1">
    <source>
        <dbReference type="EMBL" id="MFO3704429.1"/>
    </source>
</evidence>
<dbReference type="RefSeq" id="WP_146091937.1">
    <property type="nucleotide sequence ID" value="NZ_JBJGBS010000014.1"/>
</dbReference>
<keyword evidence="2" id="KW-1185">Reference proteome</keyword>
<sequence length="133" mass="14318">MALTLRLNLGNFPSPNVVASTLHAARQAMLRNIAVQMETGVTDRARGPAGAAPGAYPIPARTGAFLRGFAVQIGDNSVVIGNDREYARALHEGFLPYGNEDARPIPGRPYFEDAVKALDMERAEAAWWQAVNA</sequence>
<organism evidence="1 2">
    <name type="scientific">Xanthomonas codiaei</name>
    <dbReference type="NCBI Taxonomy" id="56463"/>
    <lineage>
        <taxon>Bacteria</taxon>
        <taxon>Pseudomonadati</taxon>
        <taxon>Pseudomonadota</taxon>
        <taxon>Gammaproteobacteria</taxon>
        <taxon>Lysobacterales</taxon>
        <taxon>Lysobacteraceae</taxon>
        <taxon>Xanthomonas</taxon>
    </lineage>
</organism>
<reference evidence="1 2" key="1">
    <citation type="submission" date="2024-11" db="EMBL/GenBank/DDBJ databases">
        <title>Genome sequencing of Xanthomonas codiaei.</title>
        <authorList>
            <person name="Studholme D.J."/>
        </authorList>
    </citation>
    <scope>NUCLEOTIDE SEQUENCE [LARGE SCALE GENOMIC DNA]</scope>
    <source>
        <strain evidence="1 2">NCPPB 4350</strain>
    </source>
</reference>
<name>A0ABW9MI50_9XANT</name>
<evidence type="ECO:0008006" key="3">
    <source>
        <dbReference type="Google" id="ProtNLM"/>
    </source>
</evidence>
<proteinExistence type="predicted"/>
<evidence type="ECO:0000313" key="2">
    <source>
        <dbReference type="Proteomes" id="UP001637990"/>
    </source>
</evidence>
<dbReference type="Proteomes" id="UP001637990">
    <property type="component" value="Unassembled WGS sequence"/>
</dbReference>
<dbReference type="EMBL" id="JBJGBS010000014">
    <property type="protein sequence ID" value="MFO3704429.1"/>
    <property type="molecule type" value="Genomic_DNA"/>
</dbReference>